<protein>
    <submittedName>
        <fullName evidence="2">Uncharacterized protein</fullName>
    </submittedName>
</protein>
<name>A0ABD3RX40_9STRA</name>
<evidence type="ECO:0000256" key="1">
    <source>
        <dbReference type="SAM" id="MobiDB-lite"/>
    </source>
</evidence>
<dbReference type="AlphaFoldDB" id="A0ABD3RX40"/>
<dbReference type="EMBL" id="JALLPB020000133">
    <property type="protein sequence ID" value="KAL3816763.1"/>
    <property type="molecule type" value="Genomic_DNA"/>
</dbReference>
<organism evidence="2 3">
    <name type="scientific">Cyclostephanos tholiformis</name>
    <dbReference type="NCBI Taxonomy" id="382380"/>
    <lineage>
        <taxon>Eukaryota</taxon>
        <taxon>Sar</taxon>
        <taxon>Stramenopiles</taxon>
        <taxon>Ochrophyta</taxon>
        <taxon>Bacillariophyta</taxon>
        <taxon>Coscinodiscophyceae</taxon>
        <taxon>Thalassiosirophycidae</taxon>
        <taxon>Stephanodiscales</taxon>
        <taxon>Stephanodiscaceae</taxon>
        <taxon>Cyclostephanos</taxon>
    </lineage>
</organism>
<accession>A0ABD3RX40</accession>
<comment type="caution">
    <text evidence="2">The sequence shown here is derived from an EMBL/GenBank/DDBJ whole genome shotgun (WGS) entry which is preliminary data.</text>
</comment>
<evidence type="ECO:0000313" key="3">
    <source>
        <dbReference type="Proteomes" id="UP001530377"/>
    </source>
</evidence>
<reference evidence="2 3" key="1">
    <citation type="submission" date="2024-10" db="EMBL/GenBank/DDBJ databases">
        <title>Updated reference genomes for cyclostephanoid diatoms.</title>
        <authorList>
            <person name="Roberts W.R."/>
            <person name="Alverson A.J."/>
        </authorList>
    </citation>
    <scope>NUCLEOTIDE SEQUENCE [LARGE SCALE GENOMIC DNA]</scope>
    <source>
        <strain evidence="2 3">AJA228-03</strain>
    </source>
</reference>
<sequence length="243" mass="27943">MRAKVVLVRQRGYIKPGRVVSGTHYFCVPKGLSDIRMVYNGTSCGLNSCLYAPHYGLLQVKHTLRALREGYYQCDLDVGEQFLNFKLQDSLREMSGVDVREIRSQDPADGPWEAGRKGSWERWERNWMGLWDSPYLSLQWQARLKLEVYGDRRLRANPFHWERVVLNLPGSKGYRADIPWVMKVRWDGELAAEVFGYVDDGRPTRPTKHLAWQAARAYSAGCTRRGVQDASRKRTSPSHTPGP</sequence>
<feature type="region of interest" description="Disordered" evidence="1">
    <location>
        <begin position="223"/>
        <end position="243"/>
    </location>
</feature>
<proteinExistence type="predicted"/>
<gene>
    <name evidence="2" type="ORF">ACHAXA_006334</name>
</gene>
<evidence type="ECO:0000313" key="2">
    <source>
        <dbReference type="EMBL" id="KAL3816763.1"/>
    </source>
</evidence>
<dbReference type="Proteomes" id="UP001530377">
    <property type="component" value="Unassembled WGS sequence"/>
</dbReference>
<keyword evidence="3" id="KW-1185">Reference proteome</keyword>